<evidence type="ECO:0000313" key="2">
    <source>
        <dbReference type="EMBL" id="KAF8700250.1"/>
    </source>
</evidence>
<proteinExistence type="predicted"/>
<comment type="caution">
    <text evidence="2">The sequence shown here is derived from an EMBL/GenBank/DDBJ whole genome shotgun (WGS) entry which is preliminary data.</text>
</comment>
<gene>
    <name evidence="2" type="ORF">HU200_034630</name>
</gene>
<sequence>MAAAGTFEIAAAVVDLTNLIMKEDKDLQVISVCGTGGDAGKLSVIRMVYDDQSRTNTGFEYYAWVKLMHPFCLHDFLKNMVAQLCANKGNANAHGQNDLSADALRMRGVFPLCDHPMARWAPARQGGRASLRKAPSAGWAWFLRAIRSYIYGQEEKRKETSVHVSKVEATSAPQLTTDLDRILCLDKYLVVLEDVASMPVWDTIKAFLPNRKNGSQVIVSTHQLEIASLLIGNPYQVSELG</sequence>
<organism evidence="2 3">
    <name type="scientific">Digitaria exilis</name>
    <dbReference type="NCBI Taxonomy" id="1010633"/>
    <lineage>
        <taxon>Eukaryota</taxon>
        <taxon>Viridiplantae</taxon>
        <taxon>Streptophyta</taxon>
        <taxon>Embryophyta</taxon>
        <taxon>Tracheophyta</taxon>
        <taxon>Spermatophyta</taxon>
        <taxon>Magnoliopsida</taxon>
        <taxon>Liliopsida</taxon>
        <taxon>Poales</taxon>
        <taxon>Poaceae</taxon>
        <taxon>PACMAD clade</taxon>
        <taxon>Panicoideae</taxon>
        <taxon>Panicodae</taxon>
        <taxon>Paniceae</taxon>
        <taxon>Anthephorinae</taxon>
        <taxon>Digitaria</taxon>
    </lineage>
</organism>
<dbReference type="AlphaFoldDB" id="A0A835ENU2"/>
<dbReference type="InterPro" id="IPR027417">
    <property type="entry name" value="P-loop_NTPase"/>
</dbReference>
<dbReference type="OrthoDB" id="1749650at2759"/>
<dbReference type="InterPro" id="IPR002182">
    <property type="entry name" value="NB-ARC"/>
</dbReference>
<protein>
    <recommendedName>
        <fullName evidence="1">NB-ARC domain-containing protein</fullName>
    </recommendedName>
</protein>
<dbReference type="EMBL" id="JACEFO010001828">
    <property type="protein sequence ID" value="KAF8700250.1"/>
    <property type="molecule type" value="Genomic_DNA"/>
</dbReference>
<dbReference type="Proteomes" id="UP000636709">
    <property type="component" value="Unassembled WGS sequence"/>
</dbReference>
<feature type="domain" description="NB-ARC" evidence="1">
    <location>
        <begin position="168"/>
        <end position="231"/>
    </location>
</feature>
<dbReference type="Gene3D" id="3.40.50.300">
    <property type="entry name" value="P-loop containing nucleotide triphosphate hydrolases"/>
    <property type="match status" value="1"/>
</dbReference>
<accession>A0A835ENU2</accession>
<dbReference type="GO" id="GO:0043531">
    <property type="term" value="F:ADP binding"/>
    <property type="evidence" value="ECO:0007669"/>
    <property type="project" value="InterPro"/>
</dbReference>
<dbReference type="SUPFAM" id="SSF52540">
    <property type="entry name" value="P-loop containing nucleoside triphosphate hydrolases"/>
    <property type="match status" value="1"/>
</dbReference>
<keyword evidence="3" id="KW-1185">Reference proteome</keyword>
<dbReference type="Pfam" id="PF00931">
    <property type="entry name" value="NB-ARC"/>
    <property type="match status" value="2"/>
</dbReference>
<evidence type="ECO:0000313" key="3">
    <source>
        <dbReference type="Proteomes" id="UP000636709"/>
    </source>
</evidence>
<name>A0A835ENU2_9POAL</name>
<reference evidence="2" key="1">
    <citation type="submission" date="2020-07" db="EMBL/GenBank/DDBJ databases">
        <title>Genome sequence and genetic diversity analysis of an under-domesticated orphan crop, white fonio (Digitaria exilis).</title>
        <authorList>
            <person name="Bennetzen J.L."/>
            <person name="Chen S."/>
            <person name="Ma X."/>
            <person name="Wang X."/>
            <person name="Yssel A.E.J."/>
            <person name="Chaluvadi S.R."/>
            <person name="Johnson M."/>
            <person name="Gangashetty P."/>
            <person name="Hamidou F."/>
            <person name="Sanogo M.D."/>
            <person name="Zwaenepoel A."/>
            <person name="Wallace J."/>
            <person name="Van De Peer Y."/>
            <person name="Van Deynze A."/>
        </authorList>
    </citation>
    <scope>NUCLEOTIDE SEQUENCE</scope>
    <source>
        <tissue evidence="2">Leaves</tissue>
    </source>
</reference>
<evidence type="ECO:0000259" key="1">
    <source>
        <dbReference type="Pfam" id="PF00931"/>
    </source>
</evidence>
<feature type="domain" description="NB-ARC" evidence="1">
    <location>
        <begin position="18"/>
        <end position="99"/>
    </location>
</feature>